<protein>
    <recommendedName>
        <fullName evidence="3">Glycosyl transferase family 28 C-terminal domain-containing protein</fullName>
    </recommendedName>
</protein>
<evidence type="ECO:0000313" key="1">
    <source>
        <dbReference type="EMBL" id="PJE60389.1"/>
    </source>
</evidence>
<dbReference type="Gene3D" id="3.40.50.2000">
    <property type="entry name" value="Glycogen Phosphorylase B"/>
    <property type="match status" value="2"/>
</dbReference>
<dbReference type="SUPFAM" id="SSF53756">
    <property type="entry name" value="UDP-Glycosyltransferase/glycogen phosphorylase"/>
    <property type="match status" value="1"/>
</dbReference>
<organism evidence="1 2">
    <name type="scientific">Candidatus Roizmanbacteria bacterium CG10_big_fil_rev_8_21_14_0_10_36_26</name>
    <dbReference type="NCBI Taxonomy" id="1974851"/>
    <lineage>
        <taxon>Bacteria</taxon>
        <taxon>Candidatus Roizmaniibacteriota</taxon>
    </lineage>
</organism>
<dbReference type="AlphaFoldDB" id="A0A2M8KKE1"/>
<evidence type="ECO:0000313" key="2">
    <source>
        <dbReference type="Proteomes" id="UP000231434"/>
    </source>
</evidence>
<comment type="caution">
    <text evidence="1">The sequence shown here is derived from an EMBL/GenBank/DDBJ whole genome shotgun (WGS) entry which is preliminary data.</text>
</comment>
<gene>
    <name evidence="1" type="ORF">COU86_04350</name>
</gene>
<accession>A0A2M8KKE1</accession>
<proteinExistence type="predicted"/>
<name>A0A2M8KKE1_9BACT</name>
<sequence>MKITEDAVGKKILFIPMSWGRGMGPLMDCLAVAENARSIGCQVAFLCRDRFYEIIKEFDYPIYKVVSPKSPTKLNQSFNTDFPFFQGLGDEKLVKQTIEDEMKAIKNYCPDVVFSWLQFTAYISTKTLGVPLASVGRWTGHPKFTSPMLKGGRFPISATTPLFNQLLKKYNLPSIRDIWELDFIRSDLKIIPGTPELEPGLKELQNSHYVGYLSSGNISKKKLPDRLIDLLPNQHIVFVYLSTKQFLPQDYLPIFKKAFDCSEFKVIVATGLEDMPSRLPTNSTNVQFEHLVSINTLLPKIDIIISTGTRGVSWQAALNGIAHISFPGTDPERYFVASMVERAGAGLTLPDSAFEPKRLLESVRLVYRSRMKEKAKKLGSRLRFLGGPQKTARLLMQKL</sequence>
<reference evidence="2" key="1">
    <citation type="submission" date="2017-09" db="EMBL/GenBank/DDBJ databases">
        <title>Depth-based differentiation of microbial function through sediment-hosted aquifers and enrichment of novel symbionts in the deep terrestrial subsurface.</title>
        <authorList>
            <person name="Probst A.J."/>
            <person name="Ladd B."/>
            <person name="Jarett J.K."/>
            <person name="Geller-Mcgrath D.E."/>
            <person name="Sieber C.M.K."/>
            <person name="Emerson J.B."/>
            <person name="Anantharaman K."/>
            <person name="Thomas B.C."/>
            <person name="Malmstrom R."/>
            <person name="Stieglmeier M."/>
            <person name="Klingl A."/>
            <person name="Woyke T."/>
            <person name="Ryan C.M."/>
            <person name="Banfield J.F."/>
        </authorList>
    </citation>
    <scope>NUCLEOTIDE SEQUENCE [LARGE SCALE GENOMIC DNA]</scope>
</reference>
<dbReference type="EMBL" id="PFEB01000047">
    <property type="protein sequence ID" value="PJE60389.1"/>
    <property type="molecule type" value="Genomic_DNA"/>
</dbReference>
<evidence type="ECO:0008006" key="3">
    <source>
        <dbReference type="Google" id="ProtNLM"/>
    </source>
</evidence>
<dbReference type="Proteomes" id="UP000231434">
    <property type="component" value="Unassembled WGS sequence"/>
</dbReference>